<sequence>MTALESFTTTVDCPDGTAIGLHSIGSGPDVVVVHGAMQTGLSHSDLAGLLSDGLRVHLMDRRGRGSSGGDPVHGSGDEVRDVRAVLDATGATRVFGVSSGAIIAARAALADARIRRLALFEPPLSIDGSVPLELTTRVDDAIARGDLPTAMALGMKVAEMGPAWMFRLPVPVLAAFSRARLRSPGMRSVASGLGADLAVVRDNADKIADFADLAAQTLLIDGTATRPYLRAAVAALAAAVPGARHVELAGQWHGVTSNTAEHGRPHLIAPVLAEFFA</sequence>
<dbReference type="EMBL" id="CP071868">
    <property type="protein sequence ID" value="QTE31166.1"/>
    <property type="molecule type" value="Genomic_DNA"/>
</dbReference>
<dbReference type="Pfam" id="PF12697">
    <property type="entry name" value="Abhydrolase_6"/>
    <property type="match status" value="1"/>
</dbReference>
<keyword evidence="3" id="KW-1185">Reference proteome</keyword>
<dbReference type="KEGG" id="psic:J4E96_09715"/>
<proteinExistence type="predicted"/>
<dbReference type="Gene3D" id="3.40.50.1820">
    <property type="entry name" value="alpha/beta hydrolase"/>
    <property type="match status" value="1"/>
</dbReference>
<dbReference type="Proteomes" id="UP000663937">
    <property type="component" value="Chromosome"/>
</dbReference>
<evidence type="ECO:0000259" key="1">
    <source>
        <dbReference type="Pfam" id="PF12697"/>
    </source>
</evidence>
<feature type="domain" description="AB hydrolase-1" evidence="1">
    <location>
        <begin position="30"/>
        <end position="254"/>
    </location>
</feature>
<evidence type="ECO:0000313" key="3">
    <source>
        <dbReference type="Proteomes" id="UP000663937"/>
    </source>
</evidence>
<protein>
    <submittedName>
        <fullName evidence="2">Alpha/beta hydrolase</fullName>
    </submittedName>
</protein>
<name>A0A8A4ZKY1_9MICO</name>
<dbReference type="GO" id="GO:0016787">
    <property type="term" value="F:hydrolase activity"/>
    <property type="evidence" value="ECO:0007669"/>
    <property type="project" value="UniProtKB-KW"/>
</dbReference>
<dbReference type="RefSeq" id="WP_227425545.1">
    <property type="nucleotide sequence ID" value="NZ_CP071868.1"/>
</dbReference>
<evidence type="ECO:0000313" key="2">
    <source>
        <dbReference type="EMBL" id="QTE31166.1"/>
    </source>
</evidence>
<dbReference type="PANTHER" id="PTHR43194">
    <property type="entry name" value="HYDROLASE ALPHA/BETA FOLD FAMILY"/>
    <property type="match status" value="1"/>
</dbReference>
<dbReference type="InterPro" id="IPR000073">
    <property type="entry name" value="AB_hydrolase_1"/>
</dbReference>
<dbReference type="SUPFAM" id="SSF53474">
    <property type="entry name" value="alpha/beta-Hydrolases"/>
    <property type="match status" value="1"/>
</dbReference>
<reference evidence="2" key="1">
    <citation type="submission" date="2021-03" db="EMBL/GenBank/DDBJ databases">
        <title>Pengzhenrongella sicca gen. nov., sp. nov., a new member of suborder Micrococcineae isolated from High-Arctic tundra soil.</title>
        <authorList>
            <person name="Peng F."/>
        </authorList>
    </citation>
    <scope>NUCLEOTIDE SEQUENCE</scope>
    <source>
        <strain evidence="2">LRZ-2</strain>
    </source>
</reference>
<dbReference type="InterPro" id="IPR050228">
    <property type="entry name" value="Carboxylesterase_BioH"/>
</dbReference>
<accession>A0A8A4ZKY1</accession>
<keyword evidence="2" id="KW-0378">Hydrolase</keyword>
<dbReference type="InterPro" id="IPR029058">
    <property type="entry name" value="AB_hydrolase_fold"/>
</dbReference>
<dbReference type="PANTHER" id="PTHR43194:SF5">
    <property type="entry name" value="PIMELOYL-[ACYL-CARRIER PROTEIN] METHYL ESTER ESTERASE"/>
    <property type="match status" value="1"/>
</dbReference>
<dbReference type="AlphaFoldDB" id="A0A8A4ZKY1"/>
<gene>
    <name evidence="2" type="ORF">J4E96_09715</name>
</gene>
<organism evidence="2 3">
    <name type="scientific">Pengzhenrongella sicca</name>
    <dbReference type="NCBI Taxonomy" id="2819238"/>
    <lineage>
        <taxon>Bacteria</taxon>
        <taxon>Bacillati</taxon>
        <taxon>Actinomycetota</taxon>
        <taxon>Actinomycetes</taxon>
        <taxon>Micrococcales</taxon>
        <taxon>Pengzhenrongella</taxon>
    </lineage>
</organism>